<evidence type="ECO:0000256" key="1">
    <source>
        <dbReference type="SAM" id="Phobius"/>
    </source>
</evidence>
<feature type="transmembrane region" description="Helical" evidence="1">
    <location>
        <begin position="167"/>
        <end position="185"/>
    </location>
</feature>
<feature type="transmembrane region" description="Helical" evidence="1">
    <location>
        <begin position="190"/>
        <end position="210"/>
    </location>
</feature>
<keyword evidence="3" id="KW-1185">Reference proteome</keyword>
<reference evidence="2 3" key="1">
    <citation type="submission" date="2023-08" db="EMBL/GenBank/DDBJ databases">
        <title>Draft genome sequence of Algoriphagus taiwanensis.</title>
        <authorList>
            <person name="Takatani N."/>
            <person name="Hosokawa M."/>
            <person name="Sawabe T."/>
        </authorList>
    </citation>
    <scope>NUCLEOTIDE SEQUENCE [LARGE SCALE GENOMIC DNA]</scope>
    <source>
        <strain evidence="2 3">JCM 19755</strain>
    </source>
</reference>
<evidence type="ECO:0000313" key="3">
    <source>
        <dbReference type="Proteomes" id="UP001307705"/>
    </source>
</evidence>
<protein>
    <recommendedName>
        <fullName evidence="4">DoxX family protein</fullName>
    </recommendedName>
</protein>
<keyword evidence="1" id="KW-0472">Membrane</keyword>
<keyword evidence="1" id="KW-0812">Transmembrane</keyword>
<evidence type="ECO:0000313" key="2">
    <source>
        <dbReference type="EMBL" id="GMQ34778.1"/>
    </source>
</evidence>
<name>A0ABQ6Q5L8_9BACT</name>
<gene>
    <name evidence="2" type="ORF">Ataiwa_30510</name>
</gene>
<evidence type="ECO:0008006" key="4">
    <source>
        <dbReference type="Google" id="ProtNLM"/>
    </source>
</evidence>
<feature type="transmembrane region" description="Helical" evidence="1">
    <location>
        <begin position="12"/>
        <end position="31"/>
    </location>
</feature>
<comment type="caution">
    <text evidence="2">The sequence shown here is derived from an EMBL/GenBank/DDBJ whole genome shotgun (WGS) entry which is preliminary data.</text>
</comment>
<feature type="transmembrane region" description="Helical" evidence="1">
    <location>
        <begin position="262"/>
        <end position="285"/>
    </location>
</feature>
<proteinExistence type="predicted"/>
<feature type="transmembrane region" description="Helical" evidence="1">
    <location>
        <begin position="222"/>
        <end position="242"/>
    </location>
</feature>
<keyword evidence="1" id="KW-1133">Transmembrane helix</keyword>
<feature type="transmembrane region" description="Helical" evidence="1">
    <location>
        <begin position="78"/>
        <end position="97"/>
    </location>
</feature>
<dbReference type="RefSeq" id="WP_338229599.1">
    <property type="nucleotide sequence ID" value="NZ_BTPE01000011.1"/>
</dbReference>
<sequence>MKNFYSLNQFLRLWMGIYILLIAFPFPIQYIPILNLLTTYLYDIPKEWVVLFFGQKILGWEEISKIKLTGSGDTTFDFAFLAFAVVASVLVAGIIFLSKGSKSEYSNFYRWALLYARYFVGLSLFSYGAIKFWNGQFPGPNIGTMEVMYGDMSPMGLAWRFFGFSDTYKFFMGISEISAGLLILLPRTKVFGALLSIGVCLNIVLVNFSFDVPVKIFSSHLLFFSILIVLPYAKSLFELFFLHKPAQLEKEQPYFRSKRGKIAWVIINFFFVGLISFGTLANHLYFQLTFVPTHPWQGFYTEFKTESPFPFERLVIDDKALSWGSESKITKYFVIQKMDENGLIVFASSINEPNVNTLEVQETSNGEVLLVLNMDNQTFKAQAKRKKKEEYPLIQRGFNLIQEYPYNR</sequence>
<accession>A0ABQ6Q5L8</accession>
<dbReference type="Proteomes" id="UP001307705">
    <property type="component" value="Unassembled WGS sequence"/>
</dbReference>
<feature type="transmembrane region" description="Helical" evidence="1">
    <location>
        <begin position="109"/>
        <end position="130"/>
    </location>
</feature>
<dbReference type="EMBL" id="BTPE01000011">
    <property type="protein sequence ID" value="GMQ34778.1"/>
    <property type="molecule type" value="Genomic_DNA"/>
</dbReference>
<organism evidence="2 3">
    <name type="scientific">Algoriphagus taiwanensis</name>
    <dbReference type="NCBI Taxonomy" id="1445656"/>
    <lineage>
        <taxon>Bacteria</taxon>
        <taxon>Pseudomonadati</taxon>
        <taxon>Bacteroidota</taxon>
        <taxon>Cytophagia</taxon>
        <taxon>Cytophagales</taxon>
        <taxon>Cyclobacteriaceae</taxon>
        <taxon>Algoriphagus</taxon>
    </lineage>
</organism>